<evidence type="ECO:0008006" key="3">
    <source>
        <dbReference type="Google" id="ProtNLM"/>
    </source>
</evidence>
<evidence type="ECO:0000313" key="1">
    <source>
        <dbReference type="EMBL" id="WEB54199.1"/>
    </source>
</evidence>
<accession>A0AAX3NHN8</accession>
<dbReference type="Proteomes" id="UP001219009">
    <property type="component" value="Chromosome"/>
</dbReference>
<name>A0AAX3NHN8_BIFBR</name>
<dbReference type="EMBL" id="CP118083">
    <property type="protein sequence ID" value="WEB54199.1"/>
    <property type="molecule type" value="Genomic_DNA"/>
</dbReference>
<dbReference type="AlphaFoldDB" id="A0AAX3NHN8"/>
<organism evidence="1 2">
    <name type="scientific">Bifidobacterium breve</name>
    <dbReference type="NCBI Taxonomy" id="1685"/>
    <lineage>
        <taxon>Bacteria</taxon>
        <taxon>Bacillati</taxon>
        <taxon>Actinomycetota</taxon>
        <taxon>Actinomycetes</taxon>
        <taxon>Bifidobacteriales</taxon>
        <taxon>Bifidobacteriaceae</taxon>
        <taxon>Bifidobacterium</taxon>
    </lineage>
</organism>
<sequence length="68" mass="7925">MSKTIKYVECAHCGETVGTYYVTCPYCGYKLAMRRPTTGMDPLYGHDRRRILPRAREHVMAEQGRKRD</sequence>
<gene>
    <name evidence="1" type="ORF">PUW55_08305</name>
</gene>
<evidence type="ECO:0000313" key="2">
    <source>
        <dbReference type="Proteomes" id="UP001219009"/>
    </source>
</evidence>
<dbReference type="RefSeq" id="WP_274982564.1">
    <property type="nucleotide sequence ID" value="NZ_CP118083.1"/>
</dbReference>
<protein>
    <recommendedName>
        <fullName evidence="3">Zinc-ribbon domain-containing protein</fullName>
    </recommendedName>
</protein>
<proteinExistence type="predicted"/>
<reference evidence="1" key="1">
    <citation type="submission" date="2023-02" db="EMBL/GenBank/DDBJ databases">
        <authorList>
            <person name="Whidbey C."/>
        </authorList>
    </citation>
    <scope>NUCLEOTIDE SEQUENCE</scope>
    <source>
        <strain evidence="1">VSI11</strain>
    </source>
</reference>